<dbReference type="InterPro" id="IPR051331">
    <property type="entry name" value="Chorismate_mutase-related"/>
</dbReference>
<keyword evidence="2" id="KW-0175">Coiled coil</keyword>
<feature type="coiled-coil region" evidence="2">
    <location>
        <begin position="6"/>
        <end position="33"/>
    </location>
</feature>
<dbReference type="Pfam" id="PF01817">
    <property type="entry name" value="CM_2"/>
    <property type="match status" value="1"/>
</dbReference>
<feature type="domain" description="Chorismate mutase" evidence="3">
    <location>
        <begin position="1"/>
        <end position="90"/>
    </location>
</feature>
<gene>
    <name evidence="4" type="ORF">GCM10023196_084360</name>
</gene>
<dbReference type="PROSITE" id="PS51168">
    <property type="entry name" value="CHORISMATE_MUT_2"/>
    <property type="match status" value="1"/>
</dbReference>
<accession>A0ABP8UQA9</accession>
<dbReference type="Proteomes" id="UP001501442">
    <property type="component" value="Unassembled WGS sequence"/>
</dbReference>
<dbReference type="SUPFAM" id="SSF48600">
    <property type="entry name" value="Chorismate mutase II"/>
    <property type="match status" value="1"/>
</dbReference>
<evidence type="ECO:0000313" key="5">
    <source>
        <dbReference type="Proteomes" id="UP001501442"/>
    </source>
</evidence>
<dbReference type="PANTHER" id="PTHR38041:SF1">
    <property type="entry name" value="CHORISMATE MUTASE"/>
    <property type="match status" value="1"/>
</dbReference>
<dbReference type="InterPro" id="IPR002701">
    <property type="entry name" value="CM_II_prokaryot"/>
</dbReference>
<evidence type="ECO:0000313" key="4">
    <source>
        <dbReference type="EMBL" id="GAA4636068.1"/>
    </source>
</evidence>
<dbReference type="EMBL" id="BAABHK010000016">
    <property type="protein sequence ID" value="GAA4636068.1"/>
    <property type="molecule type" value="Genomic_DNA"/>
</dbReference>
<dbReference type="SMART" id="SM00830">
    <property type="entry name" value="CM_2"/>
    <property type="match status" value="1"/>
</dbReference>
<protein>
    <recommendedName>
        <fullName evidence="3">Chorismate mutase domain-containing protein</fullName>
    </recommendedName>
</protein>
<dbReference type="InterPro" id="IPR036979">
    <property type="entry name" value="CM_dom_sf"/>
</dbReference>
<reference evidence="5" key="1">
    <citation type="journal article" date="2019" name="Int. J. Syst. Evol. Microbiol.">
        <title>The Global Catalogue of Microorganisms (GCM) 10K type strain sequencing project: providing services to taxonomists for standard genome sequencing and annotation.</title>
        <authorList>
            <consortium name="The Broad Institute Genomics Platform"/>
            <consortium name="The Broad Institute Genome Sequencing Center for Infectious Disease"/>
            <person name="Wu L."/>
            <person name="Ma J."/>
        </authorList>
    </citation>
    <scope>NUCLEOTIDE SEQUENCE [LARGE SCALE GENOMIC DNA]</scope>
    <source>
        <strain evidence="5">JCM 17939</strain>
    </source>
</reference>
<keyword evidence="5" id="KW-1185">Reference proteome</keyword>
<organism evidence="4 5">
    <name type="scientific">Actinoallomurus vinaceus</name>
    <dbReference type="NCBI Taxonomy" id="1080074"/>
    <lineage>
        <taxon>Bacteria</taxon>
        <taxon>Bacillati</taxon>
        <taxon>Actinomycetota</taxon>
        <taxon>Actinomycetes</taxon>
        <taxon>Streptosporangiales</taxon>
        <taxon>Thermomonosporaceae</taxon>
        <taxon>Actinoallomurus</taxon>
    </lineage>
</organism>
<comment type="caution">
    <text evidence="4">The sequence shown here is derived from an EMBL/GenBank/DDBJ whole genome shotgun (WGS) entry which is preliminary data.</text>
</comment>
<evidence type="ECO:0000256" key="2">
    <source>
        <dbReference type="SAM" id="Coils"/>
    </source>
</evidence>
<name>A0ABP8UQA9_9ACTN</name>
<dbReference type="PANTHER" id="PTHR38041">
    <property type="entry name" value="CHORISMATE MUTASE"/>
    <property type="match status" value="1"/>
</dbReference>
<dbReference type="Gene3D" id="1.20.59.10">
    <property type="entry name" value="Chorismate mutase"/>
    <property type="match status" value="1"/>
</dbReference>
<evidence type="ECO:0000256" key="1">
    <source>
        <dbReference type="ARBA" id="ARBA00023235"/>
    </source>
</evidence>
<dbReference type="InterPro" id="IPR036263">
    <property type="entry name" value="Chorismate_II_sf"/>
</dbReference>
<keyword evidence="1" id="KW-0413">Isomerase</keyword>
<sequence>MTHDEIHGIRTEIDELDRRIVALLAERENLVRRAGRLKTDAAAVRAPQRVEQVVQRVRATASDLGATPDVVERTYRAMIGAFIDLELTTLHTPPIDPSGPKTPTPPNS</sequence>
<dbReference type="RefSeq" id="WP_345439058.1">
    <property type="nucleotide sequence ID" value="NZ_BAABHK010000016.1"/>
</dbReference>
<evidence type="ECO:0000259" key="3">
    <source>
        <dbReference type="PROSITE" id="PS51168"/>
    </source>
</evidence>
<proteinExistence type="predicted"/>